<evidence type="ECO:0000256" key="2">
    <source>
        <dbReference type="SAM" id="Phobius"/>
    </source>
</evidence>
<dbReference type="EMBL" id="JAVHJL010000007">
    <property type="protein sequence ID" value="KAK6500368.1"/>
    <property type="molecule type" value="Genomic_DNA"/>
</dbReference>
<accession>A0AAV9W3K8</accession>
<proteinExistence type="predicted"/>
<feature type="region of interest" description="Disordered" evidence="1">
    <location>
        <begin position="315"/>
        <end position="335"/>
    </location>
</feature>
<evidence type="ECO:0000313" key="3">
    <source>
        <dbReference type="EMBL" id="KAK6500368.1"/>
    </source>
</evidence>
<feature type="transmembrane region" description="Helical" evidence="2">
    <location>
        <begin position="12"/>
        <end position="36"/>
    </location>
</feature>
<dbReference type="AlphaFoldDB" id="A0AAV9W3K8"/>
<reference evidence="3 4" key="1">
    <citation type="submission" date="2023-08" db="EMBL/GenBank/DDBJ databases">
        <authorList>
            <person name="Palmer J.M."/>
        </authorList>
    </citation>
    <scope>NUCLEOTIDE SEQUENCE [LARGE SCALE GENOMIC DNA]</scope>
    <source>
        <strain evidence="3 4">TWF481</strain>
    </source>
</reference>
<keyword evidence="2" id="KW-1133">Transmembrane helix</keyword>
<name>A0AAV9W3K8_9PEZI</name>
<keyword evidence="2" id="KW-0472">Membrane</keyword>
<sequence>MLLVNYRRSRAHSLGIIHLSYFFFRPYHVLLLMYSLKCIAVLGAPPKYEITRAQVTSAQHTTDVNYINTAAPKSPSEPEDLKAKKRTTPSHDIFYANTMDRRCMDPEENLEAAPPPEINQHLDDPEWNWRIDPSTTKEEKLRNMERWIHSCKGNCRCDEVTGELRVGASASPWCRPHRALNPASARLRTLAPEHQNPQSILDAFNNIPGWVRAQNPRFTWDIYGLSRYNENPFPRRRTSRASGGTVWLPAGPNPFMPRPDDQPPAPGLDLGDGEVDFHGLDLNYDLDQLHRDLNMHDEYAEVPPFGYVSGWEFTGGSKPSKRSLETTSHTDDEDNIDIFKRGNALSDAQEGFKVKS</sequence>
<organism evidence="3 4">
    <name type="scientific">Arthrobotrys musiformis</name>
    <dbReference type="NCBI Taxonomy" id="47236"/>
    <lineage>
        <taxon>Eukaryota</taxon>
        <taxon>Fungi</taxon>
        <taxon>Dikarya</taxon>
        <taxon>Ascomycota</taxon>
        <taxon>Pezizomycotina</taxon>
        <taxon>Orbiliomycetes</taxon>
        <taxon>Orbiliales</taxon>
        <taxon>Orbiliaceae</taxon>
        <taxon>Arthrobotrys</taxon>
    </lineage>
</organism>
<keyword evidence="2" id="KW-0812">Transmembrane</keyword>
<evidence type="ECO:0000313" key="4">
    <source>
        <dbReference type="Proteomes" id="UP001370758"/>
    </source>
</evidence>
<protein>
    <submittedName>
        <fullName evidence="3">Uncharacterized protein</fullName>
    </submittedName>
</protein>
<gene>
    <name evidence="3" type="ORF">TWF481_010711</name>
</gene>
<evidence type="ECO:0000256" key="1">
    <source>
        <dbReference type="SAM" id="MobiDB-lite"/>
    </source>
</evidence>
<comment type="caution">
    <text evidence="3">The sequence shown here is derived from an EMBL/GenBank/DDBJ whole genome shotgun (WGS) entry which is preliminary data.</text>
</comment>
<keyword evidence="4" id="KW-1185">Reference proteome</keyword>
<dbReference type="Proteomes" id="UP001370758">
    <property type="component" value="Unassembled WGS sequence"/>
</dbReference>